<accession>A0A9Q0HAT6</accession>
<protein>
    <submittedName>
        <fullName evidence="1">Uncharacterized protein</fullName>
    </submittedName>
</protein>
<sequence length="155" mass="17294">MSTLTSNPPSFPFIGYYKQTFSLYPAFCYFPSSCRSPSSDLSFRPSGPYLQKSQSKEKAHVGISLTPISPRSSREITIVDPWFGSPTAAHAFSLSSSSIDPIPLTTLSPPSHSVGDEGYQSEDTWYSRSKNYFYCHSLDKENQDLEWLARKGSVD</sequence>
<dbReference type="Proteomes" id="UP001141806">
    <property type="component" value="Unassembled WGS sequence"/>
</dbReference>
<reference evidence="1" key="1">
    <citation type="journal article" date="2023" name="Plant J.">
        <title>The genome of the king protea, Protea cynaroides.</title>
        <authorList>
            <person name="Chang J."/>
            <person name="Duong T.A."/>
            <person name="Schoeman C."/>
            <person name="Ma X."/>
            <person name="Roodt D."/>
            <person name="Barker N."/>
            <person name="Li Z."/>
            <person name="Van de Peer Y."/>
            <person name="Mizrachi E."/>
        </authorList>
    </citation>
    <scope>NUCLEOTIDE SEQUENCE</scope>
    <source>
        <tissue evidence="1">Young leaves</tissue>
    </source>
</reference>
<proteinExistence type="predicted"/>
<evidence type="ECO:0000313" key="1">
    <source>
        <dbReference type="EMBL" id="KAJ4962384.1"/>
    </source>
</evidence>
<gene>
    <name evidence="1" type="ORF">NE237_022323</name>
</gene>
<dbReference type="EMBL" id="JAMYWD010000008">
    <property type="protein sequence ID" value="KAJ4962384.1"/>
    <property type="molecule type" value="Genomic_DNA"/>
</dbReference>
<organism evidence="1 2">
    <name type="scientific">Protea cynaroides</name>
    <dbReference type="NCBI Taxonomy" id="273540"/>
    <lineage>
        <taxon>Eukaryota</taxon>
        <taxon>Viridiplantae</taxon>
        <taxon>Streptophyta</taxon>
        <taxon>Embryophyta</taxon>
        <taxon>Tracheophyta</taxon>
        <taxon>Spermatophyta</taxon>
        <taxon>Magnoliopsida</taxon>
        <taxon>Proteales</taxon>
        <taxon>Proteaceae</taxon>
        <taxon>Protea</taxon>
    </lineage>
</organism>
<name>A0A9Q0HAT6_9MAGN</name>
<keyword evidence="2" id="KW-1185">Reference proteome</keyword>
<evidence type="ECO:0000313" key="2">
    <source>
        <dbReference type="Proteomes" id="UP001141806"/>
    </source>
</evidence>
<comment type="caution">
    <text evidence="1">The sequence shown here is derived from an EMBL/GenBank/DDBJ whole genome shotgun (WGS) entry which is preliminary data.</text>
</comment>
<dbReference type="AlphaFoldDB" id="A0A9Q0HAT6"/>